<reference evidence="1 2" key="1">
    <citation type="submission" date="2024-06" db="EMBL/GenBank/DDBJ databases">
        <title>Brevundimonas sp. C11.</title>
        <authorList>
            <person name="Maltman C."/>
        </authorList>
    </citation>
    <scope>NUCLEOTIDE SEQUENCE [LARGE SCALE GENOMIC DNA]</scope>
    <source>
        <strain evidence="1 2">C11</strain>
    </source>
</reference>
<keyword evidence="2" id="KW-1185">Reference proteome</keyword>
<dbReference type="EMBL" id="JBEGDD010000002">
    <property type="protein sequence ID" value="MEQ7154233.1"/>
    <property type="molecule type" value="Genomic_DNA"/>
</dbReference>
<dbReference type="RefSeq" id="WP_349683408.1">
    <property type="nucleotide sequence ID" value="NZ_JBEGDD010000002.1"/>
</dbReference>
<gene>
    <name evidence="1" type="ORF">ABN401_03285</name>
</gene>
<protein>
    <submittedName>
        <fullName evidence="1">Uncharacterized protein</fullName>
    </submittedName>
</protein>
<proteinExistence type="predicted"/>
<comment type="caution">
    <text evidence="1">The sequence shown here is derived from an EMBL/GenBank/DDBJ whole genome shotgun (WGS) entry which is preliminary data.</text>
</comment>
<evidence type="ECO:0000313" key="2">
    <source>
        <dbReference type="Proteomes" id="UP001445732"/>
    </source>
</evidence>
<evidence type="ECO:0000313" key="1">
    <source>
        <dbReference type="EMBL" id="MEQ7154233.1"/>
    </source>
</evidence>
<dbReference type="Proteomes" id="UP001445732">
    <property type="component" value="Unassembled WGS sequence"/>
</dbReference>
<accession>A0ABV1NMI0</accession>
<sequence>MRLVDSDGRAGGEIALLSIDVAGALREVCLHSPDRSGFELWQEGRMILRFYCLPAEDGTPVQPV</sequence>
<name>A0ABV1NMI0_9CAUL</name>
<organism evidence="1 2">
    <name type="scientific">Brevundimonas aurifodinae</name>
    <dbReference type="NCBI Taxonomy" id="1508312"/>
    <lineage>
        <taxon>Bacteria</taxon>
        <taxon>Pseudomonadati</taxon>
        <taxon>Pseudomonadota</taxon>
        <taxon>Alphaproteobacteria</taxon>
        <taxon>Caulobacterales</taxon>
        <taxon>Caulobacteraceae</taxon>
        <taxon>Brevundimonas</taxon>
    </lineage>
</organism>